<dbReference type="HOGENOM" id="CLU_742021_0_0_1"/>
<name>F4R5J9_MELLP</name>
<dbReference type="Proteomes" id="UP000001072">
    <property type="component" value="Unassembled WGS sequence"/>
</dbReference>
<accession>F4R5J9</accession>
<feature type="compositionally biased region" description="Polar residues" evidence="1">
    <location>
        <begin position="52"/>
        <end position="86"/>
    </location>
</feature>
<dbReference type="GeneID" id="18921533"/>
<reference evidence="3" key="1">
    <citation type="journal article" date="2011" name="Proc. Natl. Acad. Sci. U.S.A.">
        <title>Obligate biotrophy features unraveled by the genomic analysis of rust fungi.</title>
        <authorList>
            <person name="Duplessis S."/>
            <person name="Cuomo C.A."/>
            <person name="Lin Y.-C."/>
            <person name="Aerts A."/>
            <person name="Tisserant E."/>
            <person name="Veneault-Fourrey C."/>
            <person name="Joly D.L."/>
            <person name="Hacquard S."/>
            <person name="Amselem J."/>
            <person name="Cantarel B.L."/>
            <person name="Chiu R."/>
            <person name="Coutinho P.M."/>
            <person name="Feau N."/>
            <person name="Field M."/>
            <person name="Frey P."/>
            <person name="Gelhaye E."/>
            <person name="Goldberg J."/>
            <person name="Grabherr M.G."/>
            <person name="Kodira C.D."/>
            <person name="Kohler A."/>
            <person name="Kuees U."/>
            <person name="Lindquist E.A."/>
            <person name="Lucas S.M."/>
            <person name="Mago R."/>
            <person name="Mauceli E."/>
            <person name="Morin E."/>
            <person name="Murat C."/>
            <person name="Pangilinan J.L."/>
            <person name="Park R."/>
            <person name="Pearson M."/>
            <person name="Quesneville H."/>
            <person name="Rouhier N."/>
            <person name="Sakthikumar S."/>
            <person name="Salamov A.A."/>
            <person name="Schmutz J."/>
            <person name="Selles B."/>
            <person name="Shapiro H."/>
            <person name="Tanguay P."/>
            <person name="Tuskan G.A."/>
            <person name="Henrissat B."/>
            <person name="Van de Peer Y."/>
            <person name="Rouze P."/>
            <person name="Ellis J.G."/>
            <person name="Dodds P.N."/>
            <person name="Schein J.E."/>
            <person name="Zhong S."/>
            <person name="Hamelin R.C."/>
            <person name="Grigoriev I.V."/>
            <person name="Szabo L.J."/>
            <person name="Martin F."/>
        </authorList>
    </citation>
    <scope>NUCLEOTIDE SEQUENCE [LARGE SCALE GENOMIC DNA]</scope>
    <source>
        <strain evidence="3">98AG31 / pathotype 3-4-7</strain>
    </source>
</reference>
<dbReference type="InParanoid" id="F4R5J9"/>
<dbReference type="EMBL" id="GL883091">
    <property type="protein sequence ID" value="EGG12060.1"/>
    <property type="molecule type" value="Genomic_DNA"/>
</dbReference>
<dbReference type="AlphaFoldDB" id="F4R5J9"/>
<dbReference type="STRING" id="747676.F4R5J9"/>
<gene>
    <name evidence="2" type="ORF">MELLADRAFT_101976</name>
</gene>
<feature type="compositionally biased region" description="Low complexity" evidence="1">
    <location>
        <begin position="11"/>
        <end position="37"/>
    </location>
</feature>
<sequence length="373" mass="41482">MRCTPPVTRNRGSQQGSPSQRGSPSIRGSSSRGSRGRVNTRPGAESAPPGIPTNQQGERSPTLSVGNQNNPVGNLHNQSPPFADNDQTMRQDPENLFSSTPVDHRQPPPHPHLTRTLHPQPTMAKLDSDGTNFHTWLEEANANIYFLIGKADYLNTPSNPSNLLHPDIDHAENTIAYRVVYYSVTTDLRTVIRREQQSFLAHDAYLILSNQFNKAGRSSQLATWQSMMSSQMDIFKTSLSQHLESLDRLADALDRDGFVWTRDSVMSLVYQASMPDKPELNFDAANATLDLRWSYDKRPYSSTEIRAALQTTLLNLKLRFSLTSESSIEPCASEEGLMLSLQPARSRLGGGKVWLLTVMSVACMVTISSRRVT</sequence>
<protein>
    <submittedName>
        <fullName evidence="2">Uncharacterized protein</fullName>
    </submittedName>
</protein>
<evidence type="ECO:0000256" key="1">
    <source>
        <dbReference type="SAM" id="MobiDB-lite"/>
    </source>
</evidence>
<organism evidence="3">
    <name type="scientific">Melampsora larici-populina (strain 98AG31 / pathotype 3-4-7)</name>
    <name type="common">Poplar leaf rust fungus</name>
    <dbReference type="NCBI Taxonomy" id="747676"/>
    <lineage>
        <taxon>Eukaryota</taxon>
        <taxon>Fungi</taxon>
        <taxon>Dikarya</taxon>
        <taxon>Basidiomycota</taxon>
        <taxon>Pucciniomycotina</taxon>
        <taxon>Pucciniomycetes</taxon>
        <taxon>Pucciniales</taxon>
        <taxon>Melampsoraceae</taxon>
        <taxon>Melampsora</taxon>
    </lineage>
</organism>
<evidence type="ECO:0000313" key="2">
    <source>
        <dbReference type="EMBL" id="EGG12060.1"/>
    </source>
</evidence>
<evidence type="ECO:0000313" key="3">
    <source>
        <dbReference type="Proteomes" id="UP000001072"/>
    </source>
</evidence>
<dbReference type="OrthoDB" id="10467536at2759"/>
<dbReference type="VEuPathDB" id="FungiDB:MELLADRAFT_101976"/>
<proteinExistence type="predicted"/>
<dbReference type="RefSeq" id="XP_007404435.1">
    <property type="nucleotide sequence ID" value="XM_007404373.1"/>
</dbReference>
<dbReference type="KEGG" id="mlr:MELLADRAFT_101976"/>
<keyword evidence="3" id="KW-1185">Reference proteome</keyword>
<feature type="region of interest" description="Disordered" evidence="1">
    <location>
        <begin position="1"/>
        <end position="120"/>
    </location>
</feature>